<dbReference type="AlphaFoldDB" id="A0A2T5MBG4"/>
<reference evidence="3 4" key="1">
    <citation type="submission" date="2018-04" db="EMBL/GenBank/DDBJ databases">
        <title>Novel species isolated from glacier.</title>
        <authorList>
            <person name="Liu Q."/>
            <person name="Xin Y.-H."/>
        </authorList>
    </citation>
    <scope>NUCLEOTIDE SEQUENCE [LARGE SCALE GENOMIC DNA]</scope>
    <source>
        <strain evidence="3 4">GT1R17</strain>
    </source>
</reference>
<dbReference type="CDD" id="cd07719">
    <property type="entry name" value="arylsulfatase_AtsA-like_MBL-fold"/>
    <property type="match status" value="1"/>
</dbReference>
<dbReference type="SMART" id="SM00849">
    <property type="entry name" value="Lactamase_B"/>
    <property type="match status" value="1"/>
</dbReference>
<organism evidence="3 4">
    <name type="scientific">Stenotrophobium rhamnosiphilum</name>
    <dbReference type="NCBI Taxonomy" id="2029166"/>
    <lineage>
        <taxon>Bacteria</taxon>
        <taxon>Pseudomonadati</taxon>
        <taxon>Pseudomonadota</taxon>
        <taxon>Gammaproteobacteria</taxon>
        <taxon>Nevskiales</taxon>
        <taxon>Nevskiaceae</taxon>
        <taxon>Stenotrophobium</taxon>
    </lineage>
</organism>
<evidence type="ECO:0000259" key="2">
    <source>
        <dbReference type="SMART" id="SM00849"/>
    </source>
</evidence>
<sequence length="350" mass="37879">MKRSHFILIALVVIAGAIYAQRGPLLERIITRQIDKTLQRVDNSLMTDGKLHVILCGTAAALPDPDRAGPCTAIIAGDQFWLVDVGPSSWRNVDQLNLPISKLSGVLITHFHSDHINDLGEAITQSWIAGRSKPLDVYGPQGISDVVGGFQKAFSHDKQYRVDHHGADYMPPSGAEAVAHALPTPKGIEAEPVLEPNGLKISVFRVDHAPIDIAFGYRFEYRGRSVVISGDTKKTESVIHNAKDADLLIHEALASHMTKRATARAKELGITRIAKLADDVRNYHATPVEAAEVAEAAHAKKLVLTHIFPPLANGVARHLFLQGTSDAYKGPIILGADGTRIDIDTQGANP</sequence>
<protein>
    <submittedName>
        <fullName evidence="3">MBL fold metallo-hydrolase</fullName>
    </submittedName>
</protein>
<keyword evidence="4" id="KW-1185">Reference proteome</keyword>
<evidence type="ECO:0000313" key="3">
    <source>
        <dbReference type="EMBL" id="PTU29068.1"/>
    </source>
</evidence>
<dbReference type="Proteomes" id="UP000244248">
    <property type="component" value="Unassembled WGS sequence"/>
</dbReference>
<dbReference type="InterPro" id="IPR036866">
    <property type="entry name" value="RibonucZ/Hydroxyglut_hydro"/>
</dbReference>
<comment type="caution">
    <text evidence="3">The sequence shown here is derived from an EMBL/GenBank/DDBJ whole genome shotgun (WGS) entry which is preliminary data.</text>
</comment>
<dbReference type="RefSeq" id="WP_107941599.1">
    <property type="nucleotide sequence ID" value="NZ_QANS01000008.1"/>
</dbReference>
<evidence type="ECO:0000313" key="4">
    <source>
        <dbReference type="Proteomes" id="UP000244248"/>
    </source>
</evidence>
<name>A0A2T5MBG4_9GAMM</name>
<dbReference type="OrthoDB" id="9803916at2"/>
<accession>A0A2T5MBG4</accession>
<feature type="domain" description="Metallo-beta-lactamase" evidence="2">
    <location>
        <begin position="68"/>
        <end position="284"/>
    </location>
</feature>
<dbReference type="PANTHER" id="PTHR46018:SF2">
    <property type="entry name" value="ZINC PHOSPHODIESTERASE ELAC PROTEIN 1"/>
    <property type="match status" value="1"/>
</dbReference>
<keyword evidence="1 3" id="KW-0378">Hydrolase</keyword>
<dbReference type="GO" id="GO:0042781">
    <property type="term" value="F:3'-tRNA processing endoribonuclease activity"/>
    <property type="evidence" value="ECO:0007669"/>
    <property type="project" value="TreeGrafter"/>
</dbReference>
<dbReference type="PANTHER" id="PTHR46018">
    <property type="entry name" value="ZINC PHOSPHODIESTERASE ELAC PROTEIN 1"/>
    <property type="match status" value="1"/>
</dbReference>
<dbReference type="InterPro" id="IPR001279">
    <property type="entry name" value="Metallo-B-lactamas"/>
</dbReference>
<evidence type="ECO:0000256" key="1">
    <source>
        <dbReference type="ARBA" id="ARBA00022801"/>
    </source>
</evidence>
<dbReference type="SUPFAM" id="SSF56281">
    <property type="entry name" value="Metallo-hydrolase/oxidoreductase"/>
    <property type="match status" value="1"/>
</dbReference>
<dbReference type="InterPro" id="IPR044094">
    <property type="entry name" value="AtsA-like_MBL-fold"/>
</dbReference>
<dbReference type="EMBL" id="QANS01000008">
    <property type="protein sequence ID" value="PTU29068.1"/>
    <property type="molecule type" value="Genomic_DNA"/>
</dbReference>
<dbReference type="Gene3D" id="3.60.15.10">
    <property type="entry name" value="Ribonuclease Z/Hydroxyacylglutathione hydrolase-like"/>
    <property type="match status" value="1"/>
</dbReference>
<proteinExistence type="predicted"/>
<dbReference type="Pfam" id="PF12706">
    <property type="entry name" value="Lactamase_B_2"/>
    <property type="match status" value="1"/>
</dbReference>
<gene>
    <name evidence="3" type="ORF">CJD38_17055</name>
</gene>